<proteinExistence type="predicted"/>
<accession>A0A916WM33</accession>
<dbReference type="CDD" id="cd14727">
    <property type="entry name" value="ChanN-like"/>
    <property type="match status" value="1"/>
</dbReference>
<dbReference type="PROSITE" id="PS51257">
    <property type="entry name" value="PROKAR_LIPOPROTEIN"/>
    <property type="match status" value="1"/>
</dbReference>
<dbReference type="SUPFAM" id="SSF159501">
    <property type="entry name" value="EreA/ChaN-like"/>
    <property type="match status" value="1"/>
</dbReference>
<keyword evidence="3" id="KW-1185">Reference proteome</keyword>
<evidence type="ECO:0000313" key="2">
    <source>
        <dbReference type="EMBL" id="GGB10675.1"/>
    </source>
</evidence>
<dbReference type="EMBL" id="BMIG01000016">
    <property type="protein sequence ID" value="GGB10675.1"/>
    <property type="molecule type" value="Genomic_DNA"/>
</dbReference>
<dbReference type="Gene3D" id="3.40.50.11550">
    <property type="match status" value="1"/>
</dbReference>
<dbReference type="AlphaFoldDB" id="A0A916WM33"/>
<dbReference type="Proteomes" id="UP000620596">
    <property type="component" value="Unassembled WGS sequence"/>
</dbReference>
<name>A0A916WM33_9BURK</name>
<dbReference type="RefSeq" id="WP_188709750.1">
    <property type="nucleotide sequence ID" value="NZ_BMIG01000016.1"/>
</dbReference>
<reference evidence="2" key="2">
    <citation type="submission" date="2020-09" db="EMBL/GenBank/DDBJ databases">
        <authorList>
            <person name="Sun Q."/>
            <person name="Zhou Y."/>
        </authorList>
    </citation>
    <scope>NUCLEOTIDE SEQUENCE</scope>
    <source>
        <strain evidence="2">CGMCC 1.15322</strain>
    </source>
</reference>
<reference evidence="2" key="1">
    <citation type="journal article" date="2014" name="Int. J. Syst. Evol. Microbiol.">
        <title>Complete genome sequence of Corynebacterium casei LMG S-19264T (=DSM 44701T), isolated from a smear-ripened cheese.</title>
        <authorList>
            <consortium name="US DOE Joint Genome Institute (JGI-PGF)"/>
            <person name="Walter F."/>
            <person name="Albersmeier A."/>
            <person name="Kalinowski J."/>
            <person name="Ruckert C."/>
        </authorList>
    </citation>
    <scope>NUCLEOTIDE SEQUENCE</scope>
    <source>
        <strain evidence="2">CGMCC 1.15322</strain>
    </source>
</reference>
<sequence length="286" mass="30413">MNRLNPSHPAARRSFAVLILLLVAACARVPEPRLFPEAPNDITVRTDALLPADVVLLGEQHDAAEHQHIHQHVVARLAVDGKLGALALEMADAGRSTAALKSNSTQLAVQEALGWNSKSWPWAAYGPAVMVAVKAGVPVLGANLPAAQMREAMADTRLDGQLPGSALKAQQQLIRIGHCGFLPEDRISPMTRIQVARDISMARTIQQAALPGKTVVLLAGSGHVNRELGVPQHLPADMKVKAVLLRAGPPPAASNARPDAGKPPAFDVVWTTPAVPEKDYCEGLRK</sequence>
<dbReference type="InterPro" id="IPR016773">
    <property type="entry name" value="Fe3_uptake_reg_CjrA_prd"/>
</dbReference>
<dbReference type="Pfam" id="PF04187">
    <property type="entry name" value="Cofac_haem_bdg"/>
    <property type="match status" value="1"/>
</dbReference>
<dbReference type="InterPro" id="IPR007314">
    <property type="entry name" value="Cofac_haem-bd_dom"/>
</dbReference>
<gene>
    <name evidence="2" type="ORF">GCM10011496_34520</name>
</gene>
<dbReference type="Gene3D" id="1.10.8.760">
    <property type="entry name" value="Haem-binding uptake, Tiki superfamily, ChaN, domain 2"/>
    <property type="match status" value="1"/>
</dbReference>
<evidence type="ECO:0000259" key="1">
    <source>
        <dbReference type="Pfam" id="PF04187"/>
    </source>
</evidence>
<dbReference type="PIRSF" id="PIRSF020419">
    <property type="entry name" value="Fe_uptake_reg_CjrA_prd"/>
    <property type="match status" value="1"/>
</dbReference>
<feature type="domain" description="Haem-binding uptake Tiki superfamily ChaN" evidence="1">
    <location>
        <begin position="48"/>
        <end position="234"/>
    </location>
</feature>
<organism evidence="2 3">
    <name type="scientific">Polaromonas eurypsychrophila</name>
    <dbReference type="NCBI Taxonomy" id="1614635"/>
    <lineage>
        <taxon>Bacteria</taxon>
        <taxon>Pseudomonadati</taxon>
        <taxon>Pseudomonadota</taxon>
        <taxon>Betaproteobacteria</taxon>
        <taxon>Burkholderiales</taxon>
        <taxon>Comamonadaceae</taxon>
        <taxon>Polaromonas</taxon>
    </lineage>
</organism>
<protein>
    <recommendedName>
        <fullName evidence="1">Haem-binding uptake Tiki superfamily ChaN domain-containing protein</fullName>
    </recommendedName>
</protein>
<comment type="caution">
    <text evidence="2">The sequence shown here is derived from an EMBL/GenBank/DDBJ whole genome shotgun (WGS) entry which is preliminary data.</text>
</comment>
<evidence type="ECO:0000313" key="3">
    <source>
        <dbReference type="Proteomes" id="UP000620596"/>
    </source>
</evidence>